<dbReference type="WBParaSite" id="PTRK_0000018800.1">
    <property type="protein sequence ID" value="PTRK_0000018800.1"/>
    <property type="gene ID" value="PTRK_0000018800"/>
</dbReference>
<feature type="region of interest" description="Disordered" evidence="1">
    <location>
        <begin position="1"/>
        <end position="31"/>
    </location>
</feature>
<dbReference type="Proteomes" id="UP000038045">
    <property type="component" value="Unplaced"/>
</dbReference>
<proteinExistence type="predicted"/>
<reference evidence="3" key="1">
    <citation type="submission" date="2017-02" db="UniProtKB">
        <authorList>
            <consortium name="WormBaseParasite"/>
        </authorList>
    </citation>
    <scope>IDENTIFICATION</scope>
</reference>
<evidence type="ECO:0000313" key="3">
    <source>
        <dbReference type="WBParaSite" id="PTRK_0000018800.1"/>
    </source>
</evidence>
<evidence type="ECO:0000256" key="1">
    <source>
        <dbReference type="SAM" id="MobiDB-lite"/>
    </source>
</evidence>
<sequence length="449" mass="52203">MEDEHSTSILYESDTDPHNLSNEYYDNDDDDECKDSDIEDMDCSFLARQIFTPEKNGVPLSLGVDRRSPNLSPSNSKIMEGKNIEENSNRISITTINIFGSLERTPCKEDNRKNIDDIGNHDIFTTINLNTCKEDNKNMEYISTQEMSESIDHTICKDNNMDDVGSEDVFDDLDDYQGFFETHSTDANYNVSKKENVVFFGCNDSVFENHTELDLSRKIYSKNGPIGLKSCLKKPLDSICETDSQCTLNKSVRWKESNEEFIISKENHNDNKSTFDFQRLLNALNQLAENIRSKKEEVSEEPIKIERDYSLKRRIVLIPRNIVSTSVLCMLNFKTFKTLYEKTYKSKIIFKYIPRKLSMNQWRRVDLIFIESLKYINLKDYKTKKGLTVDVAKIYPLLYVGVEGEEYPSCLVTEGINIYQFNKENIEVNQPFCDYVKNLIERNRIVRCV</sequence>
<accession>A0A0N4Z0F5</accession>
<keyword evidence="2" id="KW-1185">Reference proteome</keyword>
<name>A0A0N4Z0F5_PARTI</name>
<dbReference type="STRING" id="131310.A0A0N4Z0F5"/>
<organism evidence="2 3">
    <name type="scientific">Parastrongyloides trichosuri</name>
    <name type="common">Possum-specific nematode worm</name>
    <dbReference type="NCBI Taxonomy" id="131310"/>
    <lineage>
        <taxon>Eukaryota</taxon>
        <taxon>Metazoa</taxon>
        <taxon>Ecdysozoa</taxon>
        <taxon>Nematoda</taxon>
        <taxon>Chromadorea</taxon>
        <taxon>Rhabditida</taxon>
        <taxon>Tylenchina</taxon>
        <taxon>Panagrolaimomorpha</taxon>
        <taxon>Strongyloidoidea</taxon>
        <taxon>Strongyloididae</taxon>
        <taxon>Parastrongyloides</taxon>
    </lineage>
</organism>
<protein>
    <submittedName>
        <fullName evidence="3">ERCC4 domain-containing protein</fullName>
    </submittedName>
</protein>
<evidence type="ECO:0000313" key="2">
    <source>
        <dbReference type="Proteomes" id="UP000038045"/>
    </source>
</evidence>
<dbReference type="AlphaFoldDB" id="A0A0N4Z0F5"/>